<gene>
    <name evidence="1" type="ORF">NAEGRDRAFT_54697</name>
</gene>
<dbReference type="SUPFAM" id="SSF51735">
    <property type="entry name" value="NAD(P)-binding Rossmann-fold domains"/>
    <property type="match status" value="1"/>
</dbReference>
<name>D2W4X7_NAEGR</name>
<dbReference type="InParanoid" id="D2W4X7"/>
<accession>D2W4X7</accession>
<dbReference type="OrthoDB" id="3509362at2759"/>
<organism evidence="2">
    <name type="scientific">Naegleria gruberi</name>
    <name type="common">Amoeba</name>
    <dbReference type="NCBI Taxonomy" id="5762"/>
    <lineage>
        <taxon>Eukaryota</taxon>
        <taxon>Discoba</taxon>
        <taxon>Heterolobosea</taxon>
        <taxon>Tetramitia</taxon>
        <taxon>Eutetramitia</taxon>
        <taxon>Vahlkampfiidae</taxon>
        <taxon>Naegleria</taxon>
    </lineage>
</organism>
<dbReference type="PANTHER" id="PTHR11695:SF294">
    <property type="entry name" value="RETICULON-4-INTERACTING PROTEIN 1, MITOCHONDRIAL"/>
    <property type="match status" value="1"/>
</dbReference>
<dbReference type="AlphaFoldDB" id="D2W4X7"/>
<keyword evidence="2" id="KW-1185">Reference proteome</keyword>
<sequence>MMLVMGQETAKTKLFKNMISRTQNNQNYKGSTKIGSVQDGVWTNVFQLFGFRSANNQTDTDNNPKFISLFYDGIHQRMRMDGAGLGGPAAQLSSTSVLFEILRYYMNVVSVDFCIFEHLHPNSTAYGARVFPFSGKGTVAEGGFTVAKYSGAKLIQSNAILEPSNLINGMQKRVCNVYNLDGKSDLAIGLGFYLFNYQGPTYVDMTYYEDAKTGQPVYAVCSERNIDIVTKMGADVVIDYTKTSSKPRIDGESENLKSICQTIKEDHGDSYVDIVLDCVGGTEMYYRDVCNNFECKKARDGVAFTTISPNVPFEPNMGLSSLMKIGYFVVSNKIKSLSSAYPSFHFVFMDKNVKDMNLLMNHIVISNQVYNQLPLMEFEFSAQGLNDAHKQMESQRTVGKIVIKIQ</sequence>
<dbReference type="VEuPathDB" id="AmoebaDB:NAEGRDRAFT_54697"/>
<dbReference type="Pfam" id="PF13602">
    <property type="entry name" value="ADH_zinc_N_2"/>
    <property type="match status" value="1"/>
</dbReference>
<dbReference type="InterPro" id="IPR036291">
    <property type="entry name" value="NAD(P)-bd_dom_sf"/>
</dbReference>
<reference evidence="1 2" key="1">
    <citation type="journal article" date="2010" name="Cell">
        <title>The genome of Naegleria gruberi illuminates early eukaryotic versatility.</title>
        <authorList>
            <person name="Fritz-Laylin L.K."/>
            <person name="Prochnik S.E."/>
            <person name="Ginger M.L."/>
            <person name="Dacks J.B."/>
            <person name="Carpenter M.L."/>
            <person name="Field M.C."/>
            <person name="Kuo A."/>
            <person name="Paredez A."/>
            <person name="Chapman J."/>
            <person name="Pham J."/>
            <person name="Shu S."/>
            <person name="Neupane R."/>
            <person name="Cipriano M."/>
            <person name="Mancuso J."/>
            <person name="Tu H."/>
            <person name="Salamov A."/>
            <person name="Lindquist E."/>
            <person name="Shapiro H."/>
            <person name="Lucas S."/>
            <person name="Grigoriev I.V."/>
            <person name="Cande W.Z."/>
            <person name="Fulton C."/>
            <person name="Rokhsar D.S."/>
            <person name="Dawson S.C."/>
        </authorList>
    </citation>
    <scope>NUCLEOTIDE SEQUENCE [LARGE SCALE GENOMIC DNA]</scope>
    <source>
        <strain evidence="1 2">NEG-M</strain>
    </source>
</reference>
<dbReference type="RefSeq" id="XP_002668615.1">
    <property type="nucleotide sequence ID" value="XM_002668569.1"/>
</dbReference>
<evidence type="ECO:0000313" key="2">
    <source>
        <dbReference type="Proteomes" id="UP000006671"/>
    </source>
</evidence>
<dbReference type="Gene3D" id="3.90.180.10">
    <property type="entry name" value="Medium-chain alcohol dehydrogenases, catalytic domain"/>
    <property type="match status" value="1"/>
</dbReference>
<dbReference type="KEGG" id="ngr:NAEGRDRAFT_54697"/>
<proteinExistence type="predicted"/>
<dbReference type="Proteomes" id="UP000006671">
    <property type="component" value="Unassembled WGS sequence"/>
</dbReference>
<dbReference type="Gene3D" id="3.40.50.720">
    <property type="entry name" value="NAD(P)-binding Rossmann-like Domain"/>
    <property type="match status" value="1"/>
</dbReference>
<protein>
    <submittedName>
        <fullName evidence="1">Predicted protein</fullName>
    </submittedName>
</protein>
<dbReference type="InterPro" id="IPR050700">
    <property type="entry name" value="YIM1/Zinc_Alcohol_DH_Fams"/>
</dbReference>
<evidence type="ECO:0000313" key="1">
    <source>
        <dbReference type="EMBL" id="EFC35871.1"/>
    </source>
</evidence>
<dbReference type="EMBL" id="GG738998">
    <property type="protein sequence ID" value="EFC35871.1"/>
    <property type="molecule type" value="Genomic_DNA"/>
</dbReference>
<dbReference type="GeneID" id="8860664"/>
<dbReference type="PANTHER" id="PTHR11695">
    <property type="entry name" value="ALCOHOL DEHYDROGENASE RELATED"/>
    <property type="match status" value="1"/>
</dbReference>